<protein>
    <submittedName>
        <fullName evidence="3">Uncharacterized protein</fullName>
    </submittedName>
</protein>
<feature type="compositionally biased region" description="Acidic residues" evidence="1">
    <location>
        <begin position="128"/>
        <end position="140"/>
    </location>
</feature>
<accession>A0A068YNQ8</accession>
<dbReference type="Proteomes" id="UP000017246">
    <property type="component" value="Unassembled WGS sequence"/>
</dbReference>
<dbReference type="EMBL" id="LN902848">
    <property type="protein sequence ID" value="CDS43646.1"/>
    <property type="molecule type" value="Genomic_DNA"/>
</dbReference>
<name>A0A068YNQ8_ECHMU</name>
<evidence type="ECO:0000313" key="3">
    <source>
        <dbReference type="EMBL" id="CDS43646.1"/>
    </source>
</evidence>
<feature type="transmembrane region" description="Helical" evidence="2">
    <location>
        <begin position="168"/>
        <end position="189"/>
    </location>
</feature>
<evidence type="ECO:0000256" key="1">
    <source>
        <dbReference type="SAM" id="MobiDB-lite"/>
    </source>
</evidence>
<organism evidence="3 4">
    <name type="scientific">Echinococcus multilocularis</name>
    <name type="common">Fox tapeworm</name>
    <dbReference type="NCBI Taxonomy" id="6211"/>
    <lineage>
        <taxon>Eukaryota</taxon>
        <taxon>Metazoa</taxon>
        <taxon>Spiralia</taxon>
        <taxon>Lophotrochozoa</taxon>
        <taxon>Platyhelminthes</taxon>
        <taxon>Cestoda</taxon>
        <taxon>Eucestoda</taxon>
        <taxon>Cyclophyllidea</taxon>
        <taxon>Taeniidae</taxon>
        <taxon>Echinococcus</taxon>
    </lineage>
</organism>
<evidence type="ECO:0000313" key="4">
    <source>
        <dbReference type="Proteomes" id="UP000017246"/>
    </source>
</evidence>
<keyword evidence="2" id="KW-1133">Transmembrane helix</keyword>
<sequence length="268" mass="29914">MNCEVIARDDKRDDYFGQSHVSCKEVILRKSESFSPPSPTSTDPPICLTVHLLSMHSVHIYLSLTPSTTHPAHIHPNRRPHIINSCKVKRVSLNSVLFANISSTRHRQLVIKHSCITGKVALKSRAEDVEDDVHEQEDDDANRGHMRVGDMDDDGHGQGGEDDSRMNVHLALFTSAPLIADIIIIIIIIHPFHKFTFRVSSFAPFLRQSPQLISPSACTPSMGQTMALRISPSRQTLKSILPVMYSWGTSHQLLFPSRRAASPTSDKE</sequence>
<feature type="compositionally biased region" description="Basic and acidic residues" evidence="1">
    <location>
        <begin position="141"/>
        <end position="156"/>
    </location>
</feature>
<reference evidence="3" key="1">
    <citation type="journal article" date="2013" name="Nature">
        <title>The genomes of four tapeworm species reveal adaptations to parasitism.</title>
        <authorList>
            <person name="Tsai I.J."/>
            <person name="Zarowiecki M."/>
            <person name="Holroyd N."/>
            <person name="Garciarrubio A."/>
            <person name="Sanchez-Flores A."/>
            <person name="Brooks K.L."/>
            <person name="Tracey A."/>
            <person name="Bobes R.J."/>
            <person name="Fragoso G."/>
            <person name="Sciutto E."/>
            <person name="Aslett M."/>
            <person name="Beasley H."/>
            <person name="Bennett H.M."/>
            <person name="Cai J."/>
            <person name="Camicia F."/>
            <person name="Clark R."/>
            <person name="Cucher M."/>
            <person name="De Silva N."/>
            <person name="Day T.A."/>
            <person name="Deplazes P."/>
            <person name="Estrada K."/>
            <person name="Fernandez C."/>
            <person name="Holland P.W."/>
            <person name="Hou J."/>
            <person name="Hu S."/>
            <person name="Huckvale T."/>
            <person name="Hung S.S."/>
            <person name="Kamenetzky L."/>
            <person name="Keane J.A."/>
            <person name="Kiss F."/>
            <person name="Koziol U."/>
            <person name="Lambert O."/>
            <person name="Liu K."/>
            <person name="Luo X."/>
            <person name="Luo Y."/>
            <person name="Macchiaroli N."/>
            <person name="Nichol S."/>
            <person name="Paps J."/>
            <person name="Parkinson J."/>
            <person name="Pouchkina-Stantcheva N."/>
            <person name="Riddiford N."/>
            <person name="Rosenzvit M."/>
            <person name="Salinas G."/>
            <person name="Wasmuth J.D."/>
            <person name="Zamanian M."/>
            <person name="Zheng Y."/>
            <person name="Cai X."/>
            <person name="Soberon X."/>
            <person name="Olson P.D."/>
            <person name="Laclette J.P."/>
            <person name="Brehm K."/>
            <person name="Berriman M."/>
            <person name="Garciarrubio A."/>
            <person name="Bobes R.J."/>
            <person name="Fragoso G."/>
            <person name="Sanchez-Flores A."/>
            <person name="Estrada K."/>
            <person name="Cevallos M.A."/>
            <person name="Morett E."/>
            <person name="Gonzalez V."/>
            <person name="Portillo T."/>
            <person name="Ochoa-Leyva A."/>
            <person name="Jose M.V."/>
            <person name="Sciutto E."/>
            <person name="Landa A."/>
            <person name="Jimenez L."/>
            <person name="Valdes V."/>
            <person name="Carrero J.C."/>
            <person name="Larralde C."/>
            <person name="Morales-Montor J."/>
            <person name="Limon-Lason J."/>
            <person name="Soberon X."/>
            <person name="Laclette J.P."/>
        </authorList>
    </citation>
    <scope>NUCLEOTIDE SEQUENCE [LARGE SCALE GENOMIC DNA]</scope>
</reference>
<gene>
    <name evidence="3" type="ORF">EmuJ_001142900</name>
</gene>
<keyword evidence="2" id="KW-0472">Membrane</keyword>
<proteinExistence type="predicted"/>
<feature type="region of interest" description="Disordered" evidence="1">
    <location>
        <begin position="126"/>
        <end position="162"/>
    </location>
</feature>
<reference evidence="3" key="2">
    <citation type="submission" date="2015-11" db="EMBL/GenBank/DDBJ databases">
        <authorList>
            <person name="Zhang Y."/>
            <person name="Guo Z."/>
        </authorList>
    </citation>
    <scope>NUCLEOTIDE SEQUENCE</scope>
</reference>
<dbReference type="AlphaFoldDB" id="A0A068YNQ8"/>
<evidence type="ECO:0000256" key="2">
    <source>
        <dbReference type="SAM" id="Phobius"/>
    </source>
</evidence>
<keyword evidence="4" id="KW-1185">Reference proteome</keyword>
<keyword evidence="2" id="KW-0812">Transmembrane</keyword>